<dbReference type="AlphaFoldDB" id="A0A6L2ZXF1"/>
<sequence>MSSPGKEERQIQQNLFRDEQKQLTKAYENSKEVQEFRKEFHERIERLGK</sequence>
<name>A0A6L2ZXF1_9LACT</name>
<dbReference type="RefSeq" id="WP_176490593.1">
    <property type="nucleotide sequence ID" value="NZ_BLXU01000012.1"/>
</dbReference>
<evidence type="ECO:0000313" key="2">
    <source>
        <dbReference type="Proteomes" id="UP000504756"/>
    </source>
</evidence>
<proteinExistence type="predicted"/>
<organism evidence="1 2">
    <name type="scientific">Lactococcus garvieae</name>
    <dbReference type="NCBI Taxonomy" id="1363"/>
    <lineage>
        <taxon>Bacteria</taxon>
        <taxon>Bacillati</taxon>
        <taxon>Bacillota</taxon>
        <taxon>Bacilli</taxon>
        <taxon>Lactobacillales</taxon>
        <taxon>Streptococcaceae</taxon>
        <taxon>Lactococcus</taxon>
    </lineage>
</organism>
<gene>
    <name evidence="1" type="ORF">ikelab_17910</name>
</gene>
<dbReference type="EMBL" id="BLXU01000012">
    <property type="protein sequence ID" value="GFO52516.1"/>
    <property type="molecule type" value="Genomic_DNA"/>
</dbReference>
<comment type="caution">
    <text evidence="1">The sequence shown here is derived from an EMBL/GenBank/DDBJ whole genome shotgun (WGS) entry which is preliminary data.</text>
</comment>
<dbReference type="Proteomes" id="UP000504756">
    <property type="component" value="Unassembled WGS sequence"/>
</dbReference>
<protein>
    <submittedName>
        <fullName evidence="1">Uncharacterized protein</fullName>
    </submittedName>
</protein>
<accession>A0A6L2ZXF1</accession>
<evidence type="ECO:0000313" key="1">
    <source>
        <dbReference type="EMBL" id="GFO52516.1"/>
    </source>
</evidence>
<reference evidence="1 2" key="1">
    <citation type="submission" date="2020-06" db="EMBL/GenBank/DDBJ databases">
        <title>Draft genome sequence of Lactic acid bacteria from Okinawan-style tofu.</title>
        <authorList>
            <person name="Takara I."/>
            <person name="Ikematsu S."/>
        </authorList>
    </citation>
    <scope>NUCLEOTIDE SEQUENCE [LARGE SCALE GENOMIC DNA]</scope>
    <source>
        <strain evidence="2">lg38</strain>
    </source>
</reference>